<gene>
    <name evidence="1" type="ORF">NP095_06680</name>
</gene>
<dbReference type="Pfam" id="PF13809">
    <property type="entry name" value="Tubulin_2"/>
    <property type="match status" value="1"/>
</dbReference>
<dbReference type="RefSeq" id="WP_232416754.1">
    <property type="nucleotide sequence ID" value="NZ_CP101990.1"/>
</dbReference>
<name>A0ABY5KN45_9ACTN</name>
<reference evidence="1 2" key="1">
    <citation type="submission" date="2022-07" db="EMBL/GenBank/DDBJ databases">
        <title>Novel species in genus Aeromicrobium.</title>
        <authorList>
            <person name="Ye L."/>
        </authorList>
    </citation>
    <scope>NUCLEOTIDE SEQUENCE [LARGE SCALE GENOMIC DNA]</scope>
    <source>
        <strain evidence="2">zg-Y50</strain>
    </source>
</reference>
<evidence type="ECO:0000313" key="2">
    <source>
        <dbReference type="Proteomes" id="UP001315860"/>
    </source>
</evidence>
<dbReference type="EMBL" id="CP101990">
    <property type="protein sequence ID" value="UUI69773.1"/>
    <property type="molecule type" value="Genomic_DNA"/>
</dbReference>
<accession>A0ABY5KN45</accession>
<protein>
    <submittedName>
        <fullName evidence="1">Tubulin-like doman-containing protein</fullName>
    </submittedName>
</protein>
<dbReference type="Proteomes" id="UP001315860">
    <property type="component" value="Chromosome"/>
</dbReference>
<evidence type="ECO:0000313" key="1">
    <source>
        <dbReference type="EMBL" id="UUI69773.1"/>
    </source>
</evidence>
<organism evidence="1 2">
    <name type="scientific">Aeromicrobium duanguangcaii</name>
    <dbReference type="NCBI Taxonomy" id="2968086"/>
    <lineage>
        <taxon>Bacteria</taxon>
        <taxon>Bacillati</taxon>
        <taxon>Actinomycetota</taxon>
        <taxon>Actinomycetes</taxon>
        <taxon>Propionibacteriales</taxon>
        <taxon>Nocardioidaceae</taxon>
        <taxon>Aeromicrobium</taxon>
    </lineage>
</organism>
<dbReference type="InterPro" id="IPR025904">
    <property type="entry name" value="Tubulin-like"/>
</dbReference>
<proteinExistence type="predicted"/>
<sequence>MRKYIVVGVGGSGGATVRYIMDQLKADLRSRGVEELPAAWQFLQIDVNPRPDSSPELGSIRDLGGRYVSVSSASNTFSVVRQQVEGRLQGAGHLEGLLGWAPEPRAAADGVNISEGAGQYRAIGRMLTLTRLALIQEALNSAWQDLQQPGAWGNLPHQLADQGPYDSASVVPIVVGSMAGGSGASMFLDVCRLLGRVKGVVPKATSAFLFTPDVFHALDKSNRVGIDGNAMATLAEVIAAQARSSDAIDSALMTALGVASANGEPAAFGRVLPIGASIGGDGAKFGETPEDVFRGLGRAIAATMISERASKTFLQVVIENPTPPPVVEKVVGWGADTSSVSWGSFGYSSLSLGRDRYGEYVAQRLARVAVDRLVDGYKELASALSPQDQLERAVGAQRETLYERVGLPVQNAKFSVWIQQLLGARQSQIADDSLGNVLDVLDQLNAGPKGADFFGVARQRLAGDEAAVAHGLDVGAYAWVEEFAVGLEARLRAETVRILAEPTQGLPFARKILEDMASRYRVLSEKLVAAVPPAGTVLQFSDRVLDMGAMDNTPKLRQEARADIEDRVNNAVLHRVAIPLSGVLRSVAEDVLPAISRALSAAQQDLENAMKLAERQAGLAQLHTRLYGEWPSGDVVPPRFKHAHNEVLLTTADDFPATFRSHVEAAAPGVPVENAVNDMVQHIVRGEWEDQGAAPSRFDVLTNVVAWRAAALPRDAATGDPRPAKTPVYELALKPADLLMRAGAFAARRDHHFAIFTNQTFEAYLNEPGVPDSERTGRLLKFRSAFKQAVHQAAPLVGVDAHLVEKIHAQKVRPQLTFSEIPVAPGSAAAKALESEIQPADGQPDPSVDRLREALTAQSNANRIAIYGAYPKYLPVVFSSFLDQLKDRWSNATGLERGDLWRWKRTRPLPAALAMGAAEQTAIVKGWYLGRALGLVTHPVHPGDLGPVQVFDALRSARMLPFSDEFLTPRASWGEAGSSWLPGVLEGHTLALVRCSGDVEFTALQPYRALRELYDRGLEPTREGSRTHGEDLVSGWLSTGEWPAGHPSQIEKLREAEDTPEGRAAALAAWLESVQTHYEERFMAPLSGPGVLSLPRFDIGSLEEVRAGHLDGELALVIRNALVELQVTVRRALERSRPAAGGGNVIQF</sequence>
<keyword evidence="2" id="KW-1185">Reference proteome</keyword>